<dbReference type="PROSITE" id="PS00889">
    <property type="entry name" value="CNMP_BINDING_2"/>
    <property type="match status" value="1"/>
</dbReference>
<feature type="domain" description="Cyclic nucleotide-binding" evidence="1">
    <location>
        <begin position="39"/>
        <end position="80"/>
    </location>
</feature>
<dbReference type="PANTHER" id="PTHR23011:SF28">
    <property type="entry name" value="CYCLIC NUCLEOTIDE-BINDING DOMAIN CONTAINING PROTEIN"/>
    <property type="match status" value="1"/>
</dbReference>
<keyword evidence="3" id="KW-1185">Reference proteome</keyword>
<dbReference type="CDD" id="cd00038">
    <property type="entry name" value="CAP_ED"/>
    <property type="match status" value="1"/>
</dbReference>
<sequence length="452" mass="51296">MSIPEAVNRRHRDLERNSPGLIKELASRGCTKLEERREQVLFRQSDPPNNCYILLEGSVEVYIYKKTKEKGIGLLRKDDTPTPRGQEPTDKKTTLTEAHLLWKQAKEAEKENKKRGLTTKKNGLKNKFDPWPGEFTRYKTSEGFSTFAQDSKMGKLVTTLKPGAVVGELGLRNSEPRAATIRCAENCKFLVVGKNIFLEVLKECLAMMRFFNVNLPGLIRLEYTNGVHPCVHFQERVFPPQFEFMIEGIVSAEPAAYLIRDGSVRFQRHKYASENWAYAHRHTPLTRSRLPDLPAYSQYSTSSRRNRRLLNMKKEGQTSLVCSFRSQPADFGDETEAAKFYKLLDDPGRPQTGAPESRLLTCDVIKEPRLFCTMPFLPLSVAEPFSVKATTAVNAFHLGGASVEKMPVMLLKAMREDLFRETSDRVKANDLDPFPMPLDLRPATSAQSEVCL</sequence>
<dbReference type="InterPro" id="IPR018490">
    <property type="entry name" value="cNMP-bd_dom_sf"/>
</dbReference>
<dbReference type="EMBL" id="CAJNDS010002100">
    <property type="protein sequence ID" value="CAE7326062.1"/>
    <property type="molecule type" value="Genomic_DNA"/>
</dbReference>
<dbReference type="OrthoDB" id="417078at2759"/>
<evidence type="ECO:0000313" key="3">
    <source>
        <dbReference type="Proteomes" id="UP000604046"/>
    </source>
</evidence>
<dbReference type="InterPro" id="IPR000595">
    <property type="entry name" value="cNMP-bd_dom"/>
</dbReference>
<dbReference type="SUPFAM" id="SSF51206">
    <property type="entry name" value="cAMP-binding domain-like"/>
    <property type="match status" value="1"/>
</dbReference>
<organism evidence="2 3">
    <name type="scientific">Symbiodinium natans</name>
    <dbReference type="NCBI Taxonomy" id="878477"/>
    <lineage>
        <taxon>Eukaryota</taxon>
        <taxon>Sar</taxon>
        <taxon>Alveolata</taxon>
        <taxon>Dinophyceae</taxon>
        <taxon>Suessiales</taxon>
        <taxon>Symbiodiniaceae</taxon>
        <taxon>Symbiodinium</taxon>
    </lineage>
</organism>
<accession>A0A812P954</accession>
<comment type="caution">
    <text evidence="2">The sequence shown here is derived from an EMBL/GenBank/DDBJ whole genome shotgun (WGS) entry which is preliminary data.</text>
</comment>
<feature type="domain" description="Cyclic nucleotide-binding" evidence="1">
    <location>
        <begin position="138"/>
        <end position="209"/>
    </location>
</feature>
<proteinExistence type="predicted"/>
<dbReference type="PROSITE" id="PS50042">
    <property type="entry name" value="CNMP_BINDING_3"/>
    <property type="match status" value="2"/>
</dbReference>
<dbReference type="PANTHER" id="PTHR23011">
    <property type="entry name" value="CYCLIC NUCLEOTIDE-BINDING DOMAIN CONTAINING PROTEIN"/>
    <property type="match status" value="1"/>
</dbReference>
<protein>
    <recommendedName>
        <fullName evidence="1">Cyclic nucleotide-binding domain-containing protein</fullName>
    </recommendedName>
</protein>
<dbReference type="Gene3D" id="2.60.120.10">
    <property type="entry name" value="Jelly Rolls"/>
    <property type="match status" value="2"/>
</dbReference>
<gene>
    <name evidence="2" type="ORF">SNAT2548_LOCUS17069</name>
</gene>
<dbReference type="AlphaFoldDB" id="A0A812P954"/>
<evidence type="ECO:0000313" key="2">
    <source>
        <dbReference type="EMBL" id="CAE7326062.1"/>
    </source>
</evidence>
<reference evidence="2" key="1">
    <citation type="submission" date="2021-02" db="EMBL/GenBank/DDBJ databases">
        <authorList>
            <person name="Dougan E. K."/>
            <person name="Rhodes N."/>
            <person name="Thang M."/>
            <person name="Chan C."/>
        </authorList>
    </citation>
    <scope>NUCLEOTIDE SEQUENCE</scope>
</reference>
<name>A0A812P954_9DINO</name>
<evidence type="ECO:0000259" key="1">
    <source>
        <dbReference type="PROSITE" id="PS50042"/>
    </source>
</evidence>
<dbReference type="InterPro" id="IPR018488">
    <property type="entry name" value="cNMP-bd_CS"/>
</dbReference>
<dbReference type="Proteomes" id="UP000604046">
    <property type="component" value="Unassembled WGS sequence"/>
</dbReference>
<dbReference type="Pfam" id="PF00027">
    <property type="entry name" value="cNMP_binding"/>
    <property type="match status" value="1"/>
</dbReference>
<dbReference type="InterPro" id="IPR014710">
    <property type="entry name" value="RmlC-like_jellyroll"/>
</dbReference>